<protein>
    <recommendedName>
        <fullName evidence="1">Flavodoxin domain-containing protein</fullName>
    </recommendedName>
</protein>
<sequence>MTTAPAPAAAPTTAPPLLEPPLQRLVMAQLEELPEALTGQTGPPRRVLVAAASKYEATAEIANAIAKVLTERGFDAEAHEIDPSVQADGFDAFVIGSAVYSGHWLQPARWFVQSHAAVLSSHPVWLFSSGPVGDPPMPDEDPVDVTAIAEATGAREHRVFAGRLEHSRLSIAEQALVVALRAPEGDFRDWDAIRGWAAGIADALAAPGPTTITGTISLD</sequence>
<dbReference type="AlphaFoldDB" id="A0A8J3KNQ7"/>
<reference evidence="2 3" key="1">
    <citation type="submission" date="2021-01" db="EMBL/GenBank/DDBJ databases">
        <title>Whole genome shotgun sequence of Catellatospora citrea NBRC 14495.</title>
        <authorList>
            <person name="Komaki H."/>
            <person name="Tamura T."/>
        </authorList>
    </citation>
    <scope>NUCLEOTIDE SEQUENCE [LARGE SCALE GENOMIC DNA]</scope>
    <source>
        <strain evidence="2 3">NBRC 14495</strain>
    </source>
</reference>
<dbReference type="RefSeq" id="WP_203831895.1">
    <property type="nucleotide sequence ID" value="NZ_BONH01000016.1"/>
</dbReference>
<evidence type="ECO:0000313" key="3">
    <source>
        <dbReference type="Proteomes" id="UP000659904"/>
    </source>
</evidence>
<dbReference type="SUPFAM" id="SSF52218">
    <property type="entry name" value="Flavoproteins"/>
    <property type="match status" value="1"/>
</dbReference>
<proteinExistence type="predicted"/>
<dbReference type="EMBL" id="BONH01000016">
    <property type="protein sequence ID" value="GIF98619.1"/>
    <property type="molecule type" value="Genomic_DNA"/>
</dbReference>
<feature type="domain" description="Flavodoxin" evidence="1">
    <location>
        <begin position="48"/>
        <end position="187"/>
    </location>
</feature>
<accession>A0A8J3KNQ7</accession>
<evidence type="ECO:0000313" key="2">
    <source>
        <dbReference type="EMBL" id="GIF98619.1"/>
    </source>
</evidence>
<comment type="caution">
    <text evidence="2">The sequence shown here is derived from an EMBL/GenBank/DDBJ whole genome shotgun (WGS) entry which is preliminary data.</text>
</comment>
<dbReference type="InterPro" id="IPR029039">
    <property type="entry name" value="Flavoprotein-like_sf"/>
</dbReference>
<dbReference type="InterPro" id="IPR026816">
    <property type="entry name" value="Flavodoxin_dom"/>
</dbReference>
<dbReference type="Proteomes" id="UP000659904">
    <property type="component" value="Unassembled WGS sequence"/>
</dbReference>
<gene>
    <name evidence="2" type="ORF">Cci01nite_37130</name>
</gene>
<keyword evidence="3" id="KW-1185">Reference proteome</keyword>
<evidence type="ECO:0000259" key="1">
    <source>
        <dbReference type="Pfam" id="PF12724"/>
    </source>
</evidence>
<dbReference type="Pfam" id="PF12724">
    <property type="entry name" value="Flavodoxin_5"/>
    <property type="match status" value="1"/>
</dbReference>
<name>A0A8J3KNQ7_9ACTN</name>
<dbReference type="Gene3D" id="3.40.50.360">
    <property type="match status" value="1"/>
</dbReference>
<organism evidence="2 3">
    <name type="scientific">Catellatospora citrea</name>
    <dbReference type="NCBI Taxonomy" id="53366"/>
    <lineage>
        <taxon>Bacteria</taxon>
        <taxon>Bacillati</taxon>
        <taxon>Actinomycetota</taxon>
        <taxon>Actinomycetes</taxon>
        <taxon>Micromonosporales</taxon>
        <taxon>Micromonosporaceae</taxon>
        <taxon>Catellatospora</taxon>
    </lineage>
</organism>